<name>A0A1S7ULM5_ROSNE</name>
<evidence type="ECO:0000313" key="3">
    <source>
        <dbReference type="Proteomes" id="UP000054516"/>
    </source>
</evidence>
<accession>A0A1S7ULM5</accession>
<gene>
    <name evidence="2" type="ORF">SAMD00023353_0700160</name>
</gene>
<sequence length="260" mass="29153">MKDINRVKQHLRRNHMRPPHCPTCWVTFKDEEIFYSHIGSRTCSPRLKVDLEGMTATQQKHLEERVDRKLSKSDQWYSVFSILFPDGPRPSSAYLDSNLSSQLLSFKQFMATDGFEIVEETAREHIPENLRGNSFGEEVIEFSKLLFQQAVPELLKRFEATRPHGTSDSGYGTSTDGPSSHHSIQDGHKVDAWKMQTILETNEQIPAEAEGCHADPMAASAWPDATCGDTGDYNLLNDDMGSLFDGIELGLGGDFGMLLG</sequence>
<dbReference type="STRING" id="77044.A0A1S7ULM5"/>
<proteinExistence type="predicted"/>
<dbReference type="AlphaFoldDB" id="A0A1S7ULM5"/>
<dbReference type="PANTHER" id="PTHR38166">
    <property type="entry name" value="C2H2-TYPE DOMAIN-CONTAINING PROTEIN-RELATED"/>
    <property type="match status" value="1"/>
</dbReference>
<organism evidence="2">
    <name type="scientific">Rosellinia necatrix</name>
    <name type="common">White root-rot fungus</name>
    <dbReference type="NCBI Taxonomy" id="77044"/>
    <lineage>
        <taxon>Eukaryota</taxon>
        <taxon>Fungi</taxon>
        <taxon>Dikarya</taxon>
        <taxon>Ascomycota</taxon>
        <taxon>Pezizomycotina</taxon>
        <taxon>Sordariomycetes</taxon>
        <taxon>Xylariomycetidae</taxon>
        <taxon>Xylariales</taxon>
        <taxon>Xylariaceae</taxon>
        <taxon>Rosellinia</taxon>
    </lineage>
</organism>
<protein>
    <submittedName>
        <fullName evidence="2">Uncharacterized protein</fullName>
    </submittedName>
</protein>
<keyword evidence="3" id="KW-1185">Reference proteome</keyword>
<feature type="region of interest" description="Disordered" evidence="1">
    <location>
        <begin position="161"/>
        <end position="185"/>
    </location>
</feature>
<feature type="compositionally biased region" description="Polar residues" evidence="1">
    <location>
        <begin position="164"/>
        <end position="182"/>
    </location>
</feature>
<evidence type="ECO:0000256" key="1">
    <source>
        <dbReference type="SAM" id="MobiDB-lite"/>
    </source>
</evidence>
<dbReference type="EMBL" id="DF977452">
    <property type="protein sequence ID" value="GAP84224.2"/>
    <property type="molecule type" value="Genomic_DNA"/>
</dbReference>
<reference evidence="2" key="1">
    <citation type="submission" date="2016-03" db="EMBL/GenBank/DDBJ databases">
        <title>Draft genome sequence of Rosellinia necatrix.</title>
        <authorList>
            <person name="Kanematsu S."/>
        </authorList>
    </citation>
    <scope>NUCLEOTIDE SEQUENCE [LARGE SCALE GENOMIC DNA]</scope>
    <source>
        <strain evidence="2">W97</strain>
    </source>
</reference>
<dbReference type="PANTHER" id="PTHR38166:SF1">
    <property type="entry name" value="C2H2-TYPE DOMAIN-CONTAINING PROTEIN"/>
    <property type="match status" value="1"/>
</dbReference>
<evidence type="ECO:0000313" key="2">
    <source>
        <dbReference type="EMBL" id="GAP84224.2"/>
    </source>
</evidence>
<dbReference type="OrthoDB" id="3521097at2759"/>
<dbReference type="OMA" id="DRICAIQ"/>
<dbReference type="Proteomes" id="UP000054516">
    <property type="component" value="Unassembled WGS sequence"/>
</dbReference>